<feature type="compositionally biased region" description="Low complexity" evidence="1">
    <location>
        <begin position="275"/>
        <end position="288"/>
    </location>
</feature>
<dbReference type="Gene3D" id="3.40.50.300">
    <property type="entry name" value="P-loop containing nucleotide triphosphate hydrolases"/>
    <property type="match status" value="1"/>
</dbReference>
<dbReference type="EMBL" id="AP024718">
    <property type="protein sequence ID" value="BCX88135.1"/>
    <property type="molecule type" value="Genomic_DNA"/>
</dbReference>
<proteinExistence type="predicted"/>
<evidence type="ECO:0000259" key="2">
    <source>
        <dbReference type="PROSITE" id="PS51724"/>
    </source>
</evidence>
<evidence type="ECO:0000313" key="4">
    <source>
        <dbReference type="Proteomes" id="UP001321450"/>
    </source>
</evidence>
<dbReference type="InterPro" id="IPR027417">
    <property type="entry name" value="P-loop_NTPase"/>
</dbReference>
<dbReference type="RefSeq" id="WP_286293192.1">
    <property type="nucleotide sequence ID" value="NZ_AP024718.1"/>
</dbReference>
<feature type="region of interest" description="Disordered" evidence="1">
    <location>
        <begin position="275"/>
        <end position="338"/>
    </location>
</feature>
<accession>A0AAU9CU33</accession>
<dbReference type="PANTHER" id="PTHR35894">
    <property type="entry name" value="GENERAL SECRETION PATHWAY PROTEIN A-RELATED"/>
    <property type="match status" value="1"/>
</dbReference>
<organism evidence="3 4">
    <name type="scientific">Methylomarinovum tepidoasis</name>
    <dbReference type="NCBI Taxonomy" id="2840183"/>
    <lineage>
        <taxon>Bacteria</taxon>
        <taxon>Pseudomonadati</taxon>
        <taxon>Pseudomonadota</taxon>
        <taxon>Gammaproteobacteria</taxon>
        <taxon>Methylococcales</taxon>
        <taxon>Methylothermaceae</taxon>
        <taxon>Methylomarinovum</taxon>
    </lineage>
</organism>
<dbReference type="InterPro" id="IPR007730">
    <property type="entry name" value="SPOR-like_dom"/>
</dbReference>
<dbReference type="InterPro" id="IPR052026">
    <property type="entry name" value="ExeA_AAA_ATPase_DNA-bind"/>
</dbReference>
<dbReference type="InterPro" id="IPR036680">
    <property type="entry name" value="SPOR-like_sf"/>
</dbReference>
<dbReference type="SUPFAM" id="SSF52540">
    <property type="entry name" value="P-loop containing nucleoside triphosphate hydrolases"/>
    <property type="match status" value="1"/>
</dbReference>
<feature type="domain" description="SPOR" evidence="2">
    <location>
        <begin position="372"/>
        <end position="449"/>
    </location>
</feature>
<dbReference type="KEGG" id="meiy:MIN45_P0502"/>
<dbReference type="Gene3D" id="3.30.70.1070">
    <property type="entry name" value="Sporulation related repeat"/>
    <property type="match status" value="1"/>
</dbReference>
<keyword evidence="4" id="KW-1185">Reference proteome</keyword>
<dbReference type="Pfam" id="PF05036">
    <property type="entry name" value="SPOR"/>
    <property type="match status" value="1"/>
</dbReference>
<evidence type="ECO:0000313" key="3">
    <source>
        <dbReference type="EMBL" id="BCX88135.1"/>
    </source>
</evidence>
<protein>
    <submittedName>
        <fullName evidence="3">DamX protein</fullName>
    </submittedName>
</protein>
<reference evidence="4" key="1">
    <citation type="journal article" date="2024" name="Int. J. Syst. Evol. Microbiol.">
        <title>Methylomarinovum tepidoasis sp. nov., a moderately thermophilic methanotroph of the family Methylothermaceae isolated from a deep-sea hydrothermal field.</title>
        <authorList>
            <person name="Hirayama H."/>
            <person name="Takaki Y."/>
            <person name="Abe M."/>
            <person name="Miyazaki M."/>
            <person name="Uematsu K."/>
            <person name="Matsui Y."/>
            <person name="Takai K."/>
        </authorList>
    </citation>
    <scope>NUCLEOTIDE SEQUENCE [LARGE SCALE GENOMIC DNA]</scope>
    <source>
        <strain evidence="4">IN45</strain>
    </source>
</reference>
<dbReference type="Proteomes" id="UP001321450">
    <property type="component" value="Chromosome"/>
</dbReference>
<name>A0AAU9CU33_9GAMM</name>
<sequence length="464" mass="50473">MSTAEAVLETPPGRSQPGFDFLSPERQQKFDLLLHLLANLPRPLLVSGPEGIGKSTLLRLLQQAQQDGWRICRLQGGEELSFEAVQQQLAECLGLENAGELDRALAQREAGGGLVILAIDDGGDLLPGVLDAVCRLAAHHPALRVVVTLRPDDLHVKTVTDAWAIEEGHVIELPPLDLSQTRDYVQALWVRAGQGAVDEALVREIYHRSHGIPARIREQTQARIGKPPLRWRQALAKPVYIALASLVAVAVALTYWQQRSVGEKRQAKAPAAVAVEPAAKPSPVAAEPQVVAGETEPQVSEAAPQLPAAVAETVPAPPSPETVTEPVAESPPPDAAPEAEPVAKIATAEAQPLTPAEILVSLGVHTSDWLLQQPERHFTLQIAAFDKLEDLAGFVREHPGLQPLAYYRKQRRGRAWYPLLYGVFPTLEAARQAQAKLPPGLKKPWLRRLRSVQKEIRALQSSQP</sequence>
<gene>
    <name evidence="3" type="ORF">MIN45_P0502</name>
</gene>
<dbReference type="GO" id="GO:0042834">
    <property type="term" value="F:peptidoglycan binding"/>
    <property type="evidence" value="ECO:0007669"/>
    <property type="project" value="InterPro"/>
</dbReference>
<dbReference type="AlphaFoldDB" id="A0AAU9CU33"/>
<dbReference type="PANTHER" id="PTHR35894:SF1">
    <property type="entry name" value="PHOSPHORIBULOKINASE _ URIDINE KINASE FAMILY"/>
    <property type="match status" value="1"/>
</dbReference>
<dbReference type="PROSITE" id="PS51724">
    <property type="entry name" value="SPOR"/>
    <property type="match status" value="1"/>
</dbReference>
<evidence type="ECO:0000256" key="1">
    <source>
        <dbReference type="SAM" id="MobiDB-lite"/>
    </source>
</evidence>